<reference evidence="1 3" key="1">
    <citation type="journal article" date="2014" name="BMC Genomics">
        <title>Genome sequence of Anopheles sinensis provides insight into genetics basis of mosquito competence for malaria parasites.</title>
        <authorList>
            <person name="Zhou D."/>
            <person name="Zhang D."/>
            <person name="Ding G."/>
            <person name="Shi L."/>
            <person name="Hou Q."/>
            <person name="Ye Y."/>
            <person name="Xu Y."/>
            <person name="Zhou H."/>
            <person name="Xiong C."/>
            <person name="Li S."/>
            <person name="Yu J."/>
            <person name="Hong S."/>
            <person name="Yu X."/>
            <person name="Zou P."/>
            <person name="Chen C."/>
            <person name="Chang X."/>
            <person name="Wang W."/>
            <person name="Lv Y."/>
            <person name="Sun Y."/>
            <person name="Ma L."/>
            <person name="Shen B."/>
            <person name="Zhu C."/>
        </authorList>
    </citation>
    <scope>NUCLEOTIDE SEQUENCE [LARGE SCALE GENOMIC DNA]</scope>
</reference>
<gene>
    <name evidence="1" type="ORF">ZHAS_00004880</name>
</gene>
<evidence type="ECO:0000313" key="1">
    <source>
        <dbReference type="EMBL" id="KFB37616.1"/>
    </source>
</evidence>
<protein>
    <submittedName>
        <fullName evidence="1 2">Cyclic diguanylate phosphodiesterase</fullName>
    </submittedName>
</protein>
<keyword evidence="3" id="KW-1185">Reference proteome</keyword>
<evidence type="ECO:0000313" key="3">
    <source>
        <dbReference type="Proteomes" id="UP000030765"/>
    </source>
</evidence>
<dbReference type="Proteomes" id="UP000030765">
    <property type="component" value="Unassembled WGS sequence"/>
</dbReference>
<evidence type="ECO:0000313" key="2">
    <source>
        <dbReference type="EnsemblMetazoa" id="ASIC004880-PA"/>
    </source>
</evidence>
<sequence length="82" mass="9530">MASMLQREPRPNDIWPNFIAKHAHRGGQKRQIECRASLFWVGFGRECSATGKCTDRTVDYTVTDARQTTSTEKRRCNETLRR</sequence>
<organism evidence="1">
    <name type="scientific">Anopheles sinensis</name>
    <name type="common">Mosquito</name>
    <dbReference type="NCBI Taxonomy" id="74873"/>
    <lineage>
        <taxon>Eukaryota</taxon>
        <taxon>Metazoa</taxon>
        <taxon>Ecdysozoa</taxon>
        <taxon>Arthropoda</taxon>
        <taxon>Hexapoda</taxon>
        <taxon>Insecta</taxon>
        <taxon>Pterygota</taxon>
        <taxon>Neoptera</taxon>
        <taxon>Endopterygota</taxon>
        <taxon>Diptera</taxon>
        <taxon>Nematocera</taxon>
        <taxon>Culicoidea</taxon>
        <taxon>Culicidae</taxon>
        <taxon>Anophelinae</taxon>
        <taxon>Anopheles</taxon>
    </lineage>
</organism>
<dbReference type="AlphaFoldDB" id="A0A084VI22"/>
<accession>A0A084VI22</accession>
<dbReference type="EMBL" id="ATLV01013263">
    <property type="status" value="NOT_ANNOTATED_CDS"/>
    <property type="molecule type" value="Genomic_DNA"/>
</dbReference>
<reference evidence="2" key="2">
    <citation type="submission" date="2020-05" db="UniProtKB">
        <authorList>
            <consortium name="EnsemblMetazoa"/>
        </authorList>
    </citation>
    <scope>IDENTIFICATION</scope>
</reference>
<proteinExistence type="predicted"/>
<dbReference type="VEuPathDB" id="VectorBase:ASIC004880"/>
<dbReference type="EnsemblMetazoa" id="ASIC004880-RA">
    <property type="protein sequence ID" value="ASIC004880-PA"/>
    <property type="gene ID" value="ASIC004880"/>
</dbReference>
<name>A0A084VI22_ANOSI</name>
<dbReference type="EMBL" id="KE524849">
    <property type="protein sequence ID" value="KFB37616.1"/>
    <property type="molecule type" value="Genomic_DNA"/>
</dbReference>